<gene>
    <name evidence="1" type="ORF">HMPREF1535_03721</name>
</gene>
<protein>
    <submittedName>
        <fullName evidence="1">Uncharacterized protein</fullName>
    </submittedName>
</protein>
<name>A0A0F5IV32_9BACT</name>
<reference evidence="1 2" key="1">
    <citation type="submission" date="2013-04" db="EMBL/GenBank/DDBJ databases">
        <title>The Genome Sequence of Parabacteroides goldsteinii DSM 19448.</title>
        <authorList>
            <consortium name="The Broad Institute Genomics Platform"/>
            <person name="Earl A."/>
            <person name="Ward D."/>
            <person name="Feldgarden M."/>
            <person name="Gevers D."/>
            <person name="Martens E."/>
            <person name="Sakamoto M."/>
            <person name="Benno Y."/>
            <person name="Song Y."/>
            <person name="Liu C."/>
            <person name="Lee J."/>
            <person name="Bolanos M."/>
            <person name="Vaisanen M.L."/>
            <person name="Finegold S.M."/>
            <person name="Walker B."/>
            <person name="Young S."/>
            <person name="Zeng Q."/>
            <person name="Gargeya S."/>
            <person name="Fitzgerald M."/>
            <person name="Haas B."/>
            <person name="Abouelleil A."/>
            <person name="Allen A.W."/>
            <person name="Alvarado L."/>
            <person name="Arachchi H.M."/>
            <person name="Berlin A.M."/>
            <person name="Chapman S.B."/>
            <person name="Gainer-Dewar J."/>
            <person name="Goldberg J."/>
            <person name="Griggs A."/>
            <person name="Gujja S."/>
            <person name="Hansen M."/>
            <person name="Howarth C."/>
            <person name="Imamovic A."/>
            <person name="Ireland A."/>
            <person name="Larimer J."/>
            <person name="McCowan C."/>
            <person name="Murphy C."/>
            <person name="Pearson M."/>
            <person name="Poon T.W."/>
            <person name="Priest M."/>
            <person name="Roberts A."/>
            <person name="Saif S."/>
            <person name="Shea T."/>
            <person name="Sisk P."/>
            <person name="Sykes S."/>
            <person name="Wortman J."/>
            <person name="Nusbaum C."/>
            <person name="Birren B."/>
        </authorList>
    </citation>
    <scope>NUCLEOTIDE SEQUENCE [LARGE SCALE GENOMIC DNA]</scope>
    <source>
        <strain evidence="1 2">DSM 19448</strain>
    </source>
</reference>
<accession>A0A0F5IV32</accession>
<sequence>MMQITFVAFKINNIHPAWQKLKVRHRAGTNKTALVLTIKHETSWKITTKSITGNFICVITH</sequence>
<evidence type="ECO:0000313" key="2">
    <source>
        <dbReference type="Proteomes" id="UP000033047"/>
    </source>
</evidence>
<evidence type="ECO:0000313" key="1">
    <source>
        <dbReference type="EMBL" id="KKB49095.1"/>
    </source>
</evidence>
<dbReference type="Proteomes" id="UP000033047">
    <property type="component" value="Unassembled WGS sequence"/>
</dbReference>
<dbReference type="AlphaFoldDB" id="A0A0F5IV32"/>
<comment type="caution">
    <text evidence="1">The sequence shown here is derived from an EMBL/GenBank/DDBJ whole genome shotgun (WGS) entry which is preliminary data.</text>
</comment>
<dbReference type="HOGENOM" id="CLU_2918494_0_0_10"/>
<proteinExistence type="predicted"/>
<organism evidence="1 2">
    <name type="scientific">Parabacteroides goldsteinii DSM 19448 = WAL 12034</name>
    <dbReference type="NCBI Taxonomy" id="927665"/>
    <lineage>
        <taxon>Bacteria</taxon>
        <taxon>Pseudomonadati</taxon>
        <taxon>Bacteroidota</taxon>
        <taxon>Bacteroidia</taxon>
        <taxon>Bacteroidales</taxon>
        <taxon>Tannerellaceae</taxon>
        <taxon>Parabacteroides</taxon>
    </lineage>
</organism>
<dbReference type="EMBL" id="AQHV01000020">
    <property type="protein sequence ID" value="KKB49095.1"/>
    <property type="molecule type" value="Genomic_DNA"/>
</dbReference>